<dbReference type="NCBIfam" id="TIGR00573">
    <property type="entry name" value="dnaq"/>
    <property type="match status" value="1"/>
</dbReference>
<dbReference type="Pfam" id="PF00929">
    <property type="entry name" value="RNase_T"/>
    <property type="match status" value="1"/>
</dbReference>
<dbReference type="PANTHER" id="PTHR30231:SF41">
    <property type="entry name" value="DNA POLYMERASE III SUBUNIT EPSILON"/>
    <property type="match status" value="1"/>
</dbReference>
<proteinExistence type="predicted"/>
<dbReference type="EMBL" id="AP024355">
    <property type="protein sequence ID" value="BCR03874.1"/>
    <property type="molecule type" value="Genomic_DNA"/>
</dbReference>
<keyword evidence="1" id="KW-0472">Membrane</keyword>
<evidence type="ECO:0000313" key="3">
    <source>
        <dbReference type="EMBL" id="BCR03874.1"/>
    </source>
</evidence>
<dbReference type="Gene3D" id="3.30.420.10">
    <property type="entry name" value="Ribonuclease H-like superfamily/Ribonuclease H"/>
    <property type="match status" value="1"/>
</dbReference>
<keyword evidence="1" id="KW-1133">Transmembrane helix</keyword>
<feature type="transmembrane region" description="Helical" evidence="1">
    <location>
        <begin position="51"/>
        <end position="76"/>
    </location>
</feature>
<keyword evidence="1" id="KW-0812">Transmembrane</keyword>
<protein>
    <submittedName>
        <fullName evidence="3">DNA polymerase III subunit epsilon</fullName>
    </submittedName>
</protein>
<dbReference type="CDD" id="cd00130">
    <property type="entry name" value="PAS"/>
    <property type="match status" value="1"/>
</dbReference>
<dbReference type="PANTHER" id="PTHR30231">
    <property type="entry name" value="DNA POLYMERASE III SUBUNIT EPSILON"/>
    <property type="match status" value="1"/>
</dbReference>
<organism evidence="3 4">
    <name type="scientific">Desulfuromonas versatilis</name>
    <dbReference type="NCBI Taxonomy" id="2802975"/>
    <lineage>
        <taxon>Bacteria</taxon>
        <taxon>Pseudomonadati</taxon>
        <taxon>Thermodesulfobacteriota</taxon>
        <taxon>Desulfuromonadia</taxon>
        <taxon>Desulfuromonadales</taxon>
        <taxon>Desulfuromonadaceae</taxon>
        <taxon>Desulfuromonas</taxon>
    </lineage>
</organism>
<evidence type="ECO:0000256" key="1">
    <source>
        <dbReference type="SAM" id="Phobius"/>
    </source>
</evidence>
<feature type="transmembrane region" description="Helical" evidence="1">
    <location>
        <begin position="7"/>
        <end position="31"/>
    </location>
</feature>
<feature type="domain" description="Exonuclease" evidence="2">
    <location>
        <begin position="528"/>
        <end position="696"/>
    </location>
</feature>
<dbReference type="InterPro" id="IPR013520">
    <property type="entry name" value="Ribonucl_H"/>
</dbReference>
<keyword evidence="4" id="KW-1185">Reference proteome</keyword>
<dbReference type="SUPFAM" id="SSF53098">
    <property type="entry name" value="Ribonuclease H-like"/>
    <property type="match status" value="1"/>
</dbReference>
<dbReference type="InterPro" id="IPR000014">
    <property type="entry name" value="PAS"/>
</dbReference>
<dbReference type="InterPro" id="IPR012337">
    <property type="entry name" value="RNaseH-like_sf"/>
</dbReference>
<sequence length="719" mass="79890">MRPSLKYWIFLLAIVNLIFGVILASVLGSWFSLELEEQLYVQALAEKLLPFPLLGAVVLVMAIGSLVSLLFHYYIIPILQLAEKTRLISSVNPEYRIKPRGAKELIYLTEVINESAEAFLRLQTEVDLKIRSARADLTEERNRLAALMSELPGGVVVCNTDGQILLYNPQAQQLLSPVERSGYAESQPGGLIGLGRSVFGILDRDPIVHGLEMLQQAVEKGQSKPVSGFMTALHGGRCLRVSMAPVFGTRDERRQISGFVLSVEDMTRQIEADTRRDMLIQSLTDDLQTAIGEIRESISTILTDPELKPEQLRLYRLNIDRASRSLQQHLAQARENYARHLQALSRVEDVLAENLLQIIQRNITARFAIEVDCQAEEGLWLKLDSYSIVQAISHLGGLLKPQQNLVKMQLRLSRCAPGKAALTISWPGCEVSRQLLGNWENSPLITNVQGQILSFCEVVAKHGGSLGIEPPGGVSCHQVRIELPAPAPEEERIELRAPAGQRPIYYEFDLFHQPGWQKLGPQSLRKLAYLVFDTETTGLNPSEGDEIIQIGAIRIVNNRLLHHETIDQLVDPRRPVPAQSVAIHGIQPELLVGQPTIDQVLPRFHQFAEGSVLVAHNAAFDMKFLQLKQEQAGVRFDQPVLDTLLLSSVIHPNLESHSLDGIAERLNVKIVGRHTALGDAIVTAEVLLKLIPLLEAKGIRTLEDAVRASAASQFAKMKF</sequence>
<gene>
    <name evidence="3" type="ORF">DESUT3_09430</name>
</gene>
<dbReference type="Proteomes" id="UP001319827">
    <property type="component" value="Chromosome"/>
</dbReference>
<evidence type="ECO:0000313" key="4">
    <source>
        <dbReference type="Proteomes" id="UP001319827"/>
    </source>
</evidence>
<dbReference type="CDD" id="cd06127">
    <property type="entry name" value="DEDDh"/>
    <property type="match status" value="1"/>
</dbReference>
<dbReference type="InterPro" id="IPR035965">
    <property type="entry name" value="PAS-like_dom_sf"/>
</dbReference>
<dbReference type="InterPro" id="IPR036397">
    <property type="entry name" value="RNaseH_sf"/>
</dbReference>
<dbReference type="RefSeq" id="WP_221251314.1">
    <property type="nucleotide sequence ID" value="NZ_AP024355.1"/>
</dbReference>
<dbReference type="Gene3D" id="3.30.450.20">
    <property type="entry name" value="PAS domain"/>
    <property type="match status" value="1"/>
</dbReference>
<dbReference type="InterPro" id="IPR006054">
    <property type="entry name" value="DnaQ"/>
</dbReference>
<reference evidence="3 4" key="2">
    <citation type="journal article" date="2021" name="Int. J. Syst. Evol. Microbiol.">
        <title>Isolation and Polyphasic Characterization of Desulfuromonas versatilis sp. Nov., an Electrogenic Bacteria Capable of Versatile Metabolism Isolated from a Graphene Oxide-Reducing Enrichment Culture.</title>
        <authorList>
            <person name="Xie L."/>
            <person name="Yoshida N."/>
            <person name="Ishii S."/>
            <person name="Meng L."/>
        </authorList>
    </citation>
    <scope>NUCLEOTIDE SEQUENCE [LARGE SCALE GENOMIC DNA]</scope>
    <source>
        <strain evidence="3 4">NIT-T3</strain>
    </source>
</reference>
<dbReference type="SUPFAM" id="SSF55785">
    <property type="entry name" value="PYP-like sensor domain (PAS domain)"/>
    <property type="match status" value="1"/>
</dbReference>
<accession>A0ABN6DXD0</accession>
<dbReference type="SMART" id="SM00479">
    <property type="entry name" value="EXOIII"/>
    <property type="match status" value="1"/>
</dbReference>
<name>A0ABN6DXD0_9BACT</name>
<reference evidence="3 4" key="1">
    <citation type="journal article" date="2016" name="C (Basel)">
        <title>Selective Growth of and Electricity Production by Marine Exoelectrogenic Bacteria in Self-Aggregated Hydrogel of Microbially Reduced Graphene Oxide.</title>
        <authorList>
            <person name="Yoshida N."/>
            <person name="Goto Y."/>
            <person name="Miyata Y."/>
        </authorList>
    </citation>
    <scope>NUCLEOTIDE SEQUENCE [LARGE SCALE GENOMIC DNA]</scope>
    <source>
        <strain evidence="3 4">NIT-T3</strain>
    </source>
</reference>
<evidence type="ECO:0000259" key="2">
    <source>
        <dbReference type="SMART" id="SM00479"/>
    </source>
</evidence>